<sequence>MTTASEWKPGARGPIKKGPSAFGIALWQTGLNLSIFVLTVTLFIGMFANGSGYAESPVLASVFGAICLVIVVDLSLAIAFRRVDRREGAKGYTTLRGDHKDRNEVDPATGYVIRSPGEDFLLPEERRRRRALIGLETDRRSADR</sequence>
<evidence type="ECO:0000313" key="2">
    <source>
        <dbReference type="EMBL" id="MFD2796969.1"/>
    </source>
</evidence>
<accession>A0ABW5W0I3</accession>
<keyword evidence="1" id="KW-0812">Transmembrane</keyword>
<gene>
    <name evidence="2" type="ORF">ACFS27_25660</name>
</gene>
<name>A0ABW5W0I3_9MICO</name>
<keyword evidence="1" id="KW-0472">Membrane</keyword>
<dbReference type="EMBL" id="JBHUOG010000002">
    <property type="protein sequence ID" value="MFD2796969.1"/>
    <property type="molecule type" value="Genomic_DNA"/>
</dbReference>
<dbReference type="Proteomes" id="UP001597479">
    <property type="component" value="Unassembled WGS sequence"/>
</dbReference>
<dbReference type="RefSeq" id="WP_377189464.1">
    <property type="nucleotide sequence ID" value="NZ_JBHUOG010000002.1"/>
</dbReference>
<proteinExistence type="predicted"/>
<reference evidence="3" key="1">
    <citation type="journal article" date="2019" name="Int. J. Syst. Evol. Microbiol.">
        <title>The Global Catalogue of Microorganisms (GCM) 10K type strain sequencing project: providing services to taxonomists for standard genome sequencing and annotation.</title>
        <authorList>
            <consortium name="The Broad Institute Genomics Platform"/>
            <consortium name="The Broad Institute Genome Sequencing Center for Infectious Disease"/>
            <person name="Wu L."/>
            <person name="Ma J."/>
        </authorList>
    </citation>
    <scope>NUCLEOTIDE SEQUENCE [LARGE SCALE GENOMIC DNA]</scope>
    <source>
        <strain evidence="3">CCM 7044</strain>
    </source>
</reference>
<keyword evidence="3" id="KW-1185">Reference proteome</keyword>
<feature type="transmembrane region" description="Helical" evidence="1">
    <location>
        <begin position="58"/>
        <end position="80"/>
    </location>
</feature>
<evidence type="ECO:0000313" key="3">
    <source>
        <dbReference type="Proteomes" id="UP001597479"/>
    </source>
</evidence>
<feature type="transmembrane region" description="Helical" evidence="1">
    <location>
        <begin position="21"/>
        <end position="46"/>
    </location>
</feature>
<evidence type="ECO:0000256" key="1">
    <source>
        <dbReference type="SAM" id="Phobius"/>
    </source>
</evidence>
<comment type="caution">
    <text evidence="2">The sequence shown here is derived from an EMBL/GenBank/DDBJ whole genome shotgun (WGS) entry which is preliminary data.</text>
</comment>
<protein>
    <submittedName>
        <fullName evidence="2">Uncharacterized protein</fullName>
    </submittedName>
</protein>
<organism evidence="2 3">
    <name type="scientific">Promicromonospora vindobonensis</name>
    <dbReference type="NCBI Taxonomy" id="195748"/>
    <lineage>
        <taxon>Bacteria</taxon>
        <taxon>Bacillati</taxon>
        <taxon>Actinomycetota</taxon>
        <taxon>Actinomycetes</taxon>
        <taxon>Micrococcales</taxon>
        <taxon>Promicromonosporaceae</taxon>
        <taxon>Promicromonospora</taxon>
    </lineage>
</organism>
<keyword evidence="1" id="KW-1133">Transmembrane helix</keyword>